<protein>
    <recommendedName>
        <fullName evidence="1">Glycoside hydrolase family 38 N-terminal domain-containing protein</fullName>
    </recommendedName>
</protein>
<dbReference type="GO" id="GO:0004559">
    <property type="term" value="F:alpha-mannosidase activity"/>
    <property type="evidence" value="ECO:0007669"/>
    <property type="project" value="InterPro"/>
</dbReference>
<dbReference type="Proteomes" id="UP000821866">
    <property type="component" value="Unassembled WGS sequence"/>
</dbReference>
<proteinExistence type="predicted"/>
<accession>A0A9J6CYK3</accession>
<organism evidence="2 3">
    <name type="scientific">Rhipicephalus microplus</name>
    <name type="common">Cattle tick</name>
    <name type="synonym">Boophilus microplus</name>
    <dbReference type="NCBI Taxonomy" id="6941"/>
    <lineage>
        <taxon>Eukaryota</taxon>
        <taxon>Metazoa</taxon>
        <taxon>Ecdysozoa</taxon>
        <taxon>Arthropoda</taxon>
        <taxon>Chelicerata</taxon>
        <taxon>Arachnida</taxon>
        <taxon>Acari</taxon>
        <taxon>Parasitiformes</taxon>
        <taxon>Ixodida</taxon>
        <taxon>Ixodoidea</taxon>
        <taxon>Ixodidae</taxon>
        <taxon>Rhipicephalinae</taxon>
        <taxon>Rhipicephalus</taxon>
        <taxon>Boophilus</taxon>
    </lineage>
</organism>
<comment type="caution">
    <text evidence="2">The sequence shown here is derived from an EMBL/GenBank/DDBJ whole genome shotgun (WGS) entry which is preliminary data.</text>
</comment>
<gene>
    <name evidence="2" type="ORF">HPB51_027979</name>
</gene>
<keyword evidence="3" id="KW-1185">Reference proteome</keyword>
<dbReference type="PANTHER" id="PTHR11607:SF3">
    <property type="entry name" value="LYSOSOMAL ALPHA-MANNOSIDASE"/>
    <property type="match status" value="1"/>
</dbReference>
<dbReference type="InterPro" id="IPR027291">
    <property type="entry name" value="Glyco_hydro_38_N_sf"/>
</dbReference>
<name>A0A9J6CYK3_RHIMP</name>
<evidence type="ECO:0000313" key="3">
    <source>
        <dbReference type="Proteomes" id="UP000821866"/>
    </source>
</evidence>
<dbReference type="PANTHER" id="PTHR11607">
    <property type="entry name" value="ALPHA-MANNOSIDASE"/>
    <property type="match status" value="1"/>
</dbReference>
<dbReference type="Pfam" id="PF01074">
    <property type="entry name" value="Glyco_hydro_38N"/>
    <property type="match status" value="1"/>
</dbReference>
<evidence type="ECO:0000313" key="2">
    <source>
        <dbReference type="EMBL" id="KAH7958036.1"/>
    </source>
</evidence>
<reference evidence="2" key="2">
    <citation type="submission" date="2021-09" db="EMBL/GenBank/DDBJ databases">
        <authorList>
            <person name="Jia N."/>
            <person name="Wang J."/>
            <person name="Shi W."/>
            <person name="Du L."/>
            <person name="Sun Y."/>
            <person name="Zhan W."/>
            <person name="Jiang J."/>
            <person name="Wang Q."/>
            <person name="Zhang B."/>
            <person name="Ji P."/>
            <person name="Sakyi L.B."/>
            <person name="Cui X."/>
            <person name="Yuan T."/>
            <person name="Jiang B."/>
            <person name="Yang W."/>
            <person name="Lam T.T.-Y."/>
            <person name="Chang Q."/>
            <person name="Ding S."/>
            <person name="Wang X."/>
            <person name="Zhu J."/>
            <person name="Ruan X."/>
            <person name="Zhao L."/>
            <person name="Wei J."/>
            <person name="Que T."/>
            <person name="Du C."/>
            <person name="Cheng J."/>
            <person name="Dai P."/>
            <person name="Han X."/>
            <person name="Huang E."/>
            <person name="Gao Y."/>
            <person name="Liu J."/>
            <person name="Shao H."/>
            <person name="Ye R."/>
            <person name="Li L."/>
            <person name="Wei W."/>
            <person name="Wang X."/>
            <person name="Wang C."/>
            <person name="Huo Q."/>
            <person name="Li W."/>
            <person name="Guo W."/>
            <person name="Chen H."/>
            <person name="Chen S."/>
            <person name="Zhou L."/>
            <person name="Zhou L."/>
            <person name="Ni X."/>
            <person name="Tian J."/>
            <person name="Zhou Y."/>
            <person name="Sheng Y."/>
            <person name="Liu T."/>
            <person name="Pan Y."/>
            <person name="Xia L."/>
            <person name="Li J."/>
            <person name="Zhao F."/>
            <person name="Cao W."/>
        </authorList>
    </citation>
    <scope>NUCLEOTIDE SEQUENCE</scope>
    <source>
        <strain evidence="2">Rmic-2018</strain>
        <tissue evidence="2">Larvae</tissue>
    </source>
</reference>
<feature type="domain" description="Glycoside hydrolase family 38 N-terminal" evidence="1">
    <location>
        <begin position="36"/>
        <end position="89"/>
    </location>
</feature>
<dbReference type="VEuPathDB" id="VectorBase:LOC119185729"/>
<dbReference type="EMBL" id="JABSTU010004600">
    <property type="protein sequence ID" value="KAH7958036.1"/>
    <property type="molecule type" value="Genomic_DNA"/>
</dbReference>
<reference evidence="2" key="1">
    <citation type="journal article" date="2020" name="Cell">
        <title>Large-Scale Comparative Analyses of Tick Genomes Elucidate Their Genetic Diversity and Vector Capacities.</title>
        <authorList>
            <consortium name="Tick Genome and Microbiome Consortium (TIGMIC)"/>
            <person name="Jia N."/>
            <person name="Wang J."/>
            <person name="Shi W."/>
            <person name="Du L."/>
            <person name="Sun Y."/>
            <person name="Zhan W."/>
            <person name="Jiang J.F."/>
            <person name="Wang Q."/>
            <person name="Zhang B."/>
            <person name="Ji P."/>
            <person name="Bell-Sakyi L."/>
            <person name="Cui X.M."/>
            <person name="Yuan T.T."/>
            <person name="Jiang B.G."/>
            <person name="Yang W.F."/>
            <person name="Lam T.T."/>
            <person name="Chang Q.C."/>
            <person name="Ding S.J."/>
            <person name="Wang X.J."/>
            <person name="Zhu J.G."/>
            <person name="Ruan X.D."/>
            <person name="Zhao L."/>
            <person name="Wei J.T."/>
            <person name="Ye R.Z."/>
            <person name="Que T.C."/>
            <person name="Du C.H."/>
            <person name="Zhou Y.H."/>
            <person name="Cheng J.X."/>
            <person name="Dai P.F."/>
            <person name="Guo W.B."/>
            <person name="Han X.H."/>
            <person name="Huang E.J."/>
            <person name="Li L.F."/>
            <person name="Wei W."/>
            <person name="Gao Y.C."/>
            <person name="Liu J.Z."/>
            <person name="Shao H.Z."/>
            <person name="Wang X."/>
            <person name="Wang C.C."/>
            <person name="Yang T.C."/>
            <person name="Huo Q.B."/>
            <person name="Li W."/>
            <person name="Chen H.Y."/>
            <person name="Chen S.E."/>
            <person name="Zhou L.G."/>
            <person name="Ni X.B."/>
            <person name="Tian J.H."/>
            <person name="Sheng Y."/>
            <person name="Liu T."/>
            <person name="Pan Y.S."/>
            <person name="Xia L.Y."/>
            <person name="Li J."/>
            <person name="Zhao F."/>
            <person name="Cao W.C."/>
        </authorList>
    </citation>
    <scope>NUCLEOTIDE SEQUENCE</scope>
    <source>
        <strain evidence="2">Rmic-2018</strain>
    </source>
</reference>
<dbReference type="InterPro" id="IPR050843">
    <property type="entry name" value="Glycosyl_Hydrlase_38"/>
</dbReference>
<dbReference type="InterPro" id="IPR000602">
    <property type="entry name" value="Glyco_hydro_38_N"/>
</dbReference>
<dbReference type="InterPro" id="IPR011330">
    <property type="entry name" value="Glyco_hydro/deAcase_b/a-brl"/>
</dbReference>
<dbReference type="AlphaFoldDB" id="A0A9J6CYK3"/>
<sequence>MLSSIAVPLQNRPSFRKLSQLVGVCTRKEIELYMGTDVRTILDSVVTELEAKPDRRFIYVEMAFFTRWWEEQTPEKQASVRALIEEGGFLSISDKLYLLQGTIE</sequence>
<dbReference type="GO" id="GO:0006013">
    <property type="term" value="P:mannose metabolic process"/>
    <property type="evidence" value="ECO:0007669"/>
    <property type="project" value="InterPro"/>
</dbReference>
<evidence type="ECO:0000259" key="1">
    <source>
        <dbReference type="Pfam" id="PF01074"/>
    </source>
</evidence>
<dbReference type="SUPFAM" id="SSF88713">
    <property type="entry name" value="Glycoside hydrolase/deacetylase"/>
    <property type="match status" value="1"/>
</dbReference>
<dbReference type="Gene3D" id="3.20.110.10">
    <property type="entry name" value="Glycoside hydrolase 38, N terminal domain"/>
    <property type="match status" value="1"/>
</dbReference>